<keyword evidence="1" id="KW-1133">Transmembrane helix</keyword>
<dbReference type="InterPro" id="IPR014001">
    <property type="entry name" value="Helicase_ATP-bd"/>
</dbReference>
<organism evidence="3 4">
    <name type="scientific">Gracilibacillus dipsosauri</name>
    <dbReference type="NCBI Taxonomy" id="178340"/>
    <lineage>
        <taxon>Bacteria</taxon>
        <taxon>Bacillati</taxon>
        <taxon>Bacillota</taxon>
        <taxon>Bacilli</taxon>
        <taxon>Bacillales</taxon>
        <taxon>Bacillaceae</taxon>
        <taxon>Gracilibacillus</taxon>
    </lineage>
</organism>
<evidence type="ECO:0000259" key="2">
    <source>
        <dbReference type="PROSITE" id="PS51192"/>
    </source>
</evidence>
<keyword evidence="3" id="KW-0378">Hydrolase</keyword>
<evidence type="ECO:0000256" key="1">
    <source>
        <dbReference type="SAM" id="Phobius"/>
    </source>
</evidence>
<name>A0A317KY44_9BACI</name>
<dbReference type="RefSeq" id="WP_109984121.1">
    <property type="nucleotide sequence ID" value="NZ_QGTD01000008.1"/>
</dbReference>
<dbReference type="GO" id="GO:0005829">
    <property type="term" value="C:cytosol"/>
    <property type="evidence" value="ECO:0007669"/>
    <property type="project" value="TreeGrafter"/>
</dbReference>
<dbReference type="OrthoDB" id="9758243at2"/>
<protein>
    <submittedName>
        <fullName evidence="3">Type III restriction endonuclease subunit R</fullName>
    </submittedName>
</protein>
<evidence type="ECO:0000313" key="3">
    <source>
        <dbReference type="EMBL" id="PWU68441.1"/>
    </source>
</evidence>
<dbReference type="InterPro" id="IPR001650">
    <property type="entry name" value="Helicase_C-like"/>
</dbReference>
<dbReference type="Pfam" id="PF04851">
    <property type="entry name" value="ResIII"/>
    <property type="match status" value="1"/>
</dbReference>
<proteinExistence type="predicted"/>
<dbReference type="PANTHER" id="PTHR47396:SF1">
    <property type="entry name" value="ATP-DEPENDENT HELICASE IRC3-RELATED"/>
    <property type="match status" value="1"/>
</dbReference>
<dbReference type="PROSITE" id="PS51192">
    <property type="entry name" value="HELICASE_ATP_BIND_1"/>
    <property type="match status" value="1"/>
</dbReference>
<feature type="transmembrane region" description="Helical" evidence="1">
    <location>
        <begin position="704"/>
        <end position="724"/>
    </location>
</feature>
<feature type="transmembrane region" description="Helical" evidence="1">
    <location>
        <begin position="673"/>
        <end position="692"/>
    </location>
</feature>
<dbReference type="Pfam" id="PF00271">
    <property type="entry name" value="Helicase_C"/>
    <property type="match status" value="1"/>
</dbReference>
<dbReference type="CDD" id="cd18785">
    <property type="entry name" value="SF2_C"/>
    <property type="match status" value="1"/>
</dbReference>
<dbReference type="InterPro" id="IPR006935">
    <property type="entry name" value="Helicase/UvrB_N"/>
</dbReference>
<evidence type="ECO:0000313" key="4">
    <source>
        <dbReference type="Proteomes" id="UP000245624"/>
    </source>
</evidence>
<accession>A0A317KY44</accession>
<keyword evidence="3" id="KW-0540">Nuclease</keyword>
<reference evidence="3 4" key="1">
    <citation type="submission" date="2018-05" db="EMBL/GenBank/DDBJ databases">
        <title>Genomic analysis of Gracilibacillus dipsosauri DD1 reveals novel features of a salt-tolerant amylase.</title>
        <authorList>
            <person name="Deutch C.E."/>
            <person name="Yang S."/>
        </authorList>
    </citation>
    <scope>NUCLEOTIDE SEQUENCE [LARGE SCALE GENOMIC DNA]</scope>
    <source>
        <strain evidence="3 4">DD1</strain>
    </source>
</reference>
<dbReference type="SUPFAM" id="SSF52540">
    <property type="entry name" value="P-loop containing nucleoside triphosphate hydrolases"/>
    <property type="match status" value="1"/>
</dbReference>
<comment type="caution">
    <text evidence="3">The sequence shown here is derived from an EMBL/GenBank/DDBJ whole genome shotgun (WGS) entry which is preliminary data.</text>
</comment>
<feature type="domain" description="Helicase ATP-binding" evidence="2">
    <location>
        <begin position="25"/>
        <end position="207"/>
    </location>
</feature>
<keyword evidence="3" id="KW-0255">Endonuclease</keyword>
<keyword evidence="1" id="KW-0812">Transmembrane</keyword>
<dbReference type="GO" id="GO:0016787">
    <property type="term" value="F:hydrolase activity"/>
    <property type="evidence" value="ECO:0007669"/>
    <property type="project" value="InterPro"/>
</dbReference>
<dbReference type="PANTHER" id="PTHR47396">
    <property type="entry name" value="TYPE I RESTRICTION ENZYME ECOKI R PROTEIN"/>
    <property type="match status" value="1"/>
</dbReference>
<dbReference type="AlphaFoldDB" id="A0A317KY44"/>
<dbReference type="SMART" id="SM00487">
    <property type="entry name" value="DEXDc"/>
    <property type="match status" value="1"/>
</dbReference>
<dbReference type="EMBL" id="QGTD01000008">
    <property type="protein sequence ID" value="PWU68441.1"/>
    <property type="molecule type" value="Genomic_DNA"/>
</dbReference>
<keyword evidence="1" id="KW-0472">Membrane</keyword>
<dbReference type="GO" id="GO:0004519">
    <property type="term" value="F:endonuclease activity"/>
    <property type="evidence" value="ECO:0007669"/>
    <property type="project" value="UniProtKB-KW"/>
</dbReference>
<dbReference type="InterPro" id="IPR050742">
    <property type="entry name" value="Helicase_Restrict-Modif_Enz"/>
</dbReference>
<dbReference type="InterPro" id="IPR027417">
    <property type="entry name" value="P-loop_NTPase"/>
</dbReference>
<dbReference type="Proteomes" id="UP000245624">
    <property type="component" value="Unassembled WGS sequence"/>
</dbReference>
<gene>
    <name evidence="3" type="ORF">DLJ74_08325</name>
</gene>
<keyword evidence="4" id="KW-1185">Reference proteome</keyword>
<dbReference type="GO" id="GO:0005524">
    <property type="term" value="F:ATP binding"/>
    <property type="evidence" value="ECO:0007669"/>
    <property type="project" value="InterPro"/>
</dbReference>
<dbReference type="GO" id="GO:0003677">
    <property type="term" value="F:DNA binding"/>
    <property type="evidence" value="ECO:0007669"/>
    <property type="project" value="InterPro"/>
</dbReference>
<dbReference type="Gene3D" id="3.40.50.300">
    <property type="entry name" value="P-loop containing nucleotide triphosphate hydrolases"/>
    <property type="match status" value="2"/>
</dbReference>
<sequence length="888" mass="102879">MNKFPDDINFCFPWRSYQGEVLNNLDEHLANRHLHLVAPPGSGKTVLGLEVMRRLNKATLIIAPTIAIRNQWADRFTELFLQKKERPNWISTDIKNPSFLTITTYQGIFALFHKMEHGAEEPELDDLEEEEIYIEDQSKYESINRLFQQNFQTLILDEAHHLRTSWWKTTIHLRDQLENPAIVALTATPPYDVGKTEWENYIALCGPIDEEIEIAALVKEGDLCPHQDYVWVSSLTKKEKEPIDTFHQQVSQFHEKLMQNQSLQALMEHHPWMNYGEHLEEKLANYPYFISMILYLRAVDSAYWEKPFLVMEEKVEKLPSFDRHWLEELLSNLLYKDKYVNPKEEPLKSIKKQLSHIGSIEHKKIKLHATRAMQRTLLHSASKLDSIVEIVQLEKQSQKKNLRMVILADYIYQDDLPKANEEAQPLIRLGVIPIFEKLRRQLDTSSKLGVLTGSVVIIPNETIHLLEEASLEFSVKQLDHDPHYALVSWKGSSRQKMVKVMTDIFSNGDIDVLIGTTALLGEGWDAPSVNTLILASYVGSFMLTNQMRGRALRTENGNEEKVANIWHLVCVDRGISDAGYDFQSLTRRFDSLTGVDAEIAVIQSGIQRLRMLAPPFRQQDIHETNKLMKNRATNRSRLFAKWREAVAKGEKKRIEMGVSQKNLPPLFMFRNTLKSLIIMSVVILASAFVEMGEYGYYTSSLEEIIVTLCIGFLLGLLFSAPYWWKALRIYIFNSSLESRMKQLAETIYLTLYDIGLLHTSLDRNKIIINKGDDGSLSCYLEQGTTYEQKVFIDALQELLDPIDNPRYLLHRQSGKRLWVRHDYHAVPEEIGRKKEYVEKLLARWNKQIGSAKMIYTRTPEGRRLLLKARLKAMSSKFVKRSERKSIWS</sequence>